<evidence type="ECO:0000256" key="1">
    <source>
        <dbReference type="ARBA" id="ARBA00004173"/>
    </source>
</evidence>
<keyword evidence="4" id="KW-0496">Mitochondrion</keyword>
<dbReference type="InterPro" id="IPR011419">
    <property type="entry name" value="ATP12_ATP_synth-F1-assembly"/>
</dbReference>
<evidence type="ECO:0000256" key="3">
    <source>
        <dbReference type="ARBA" id="ARBA00022946"/>
    </source>
</evidence>
<keyword evidence="5" id="KW-0143">Chaperone</keyword>
<evidence type="ECO:0000256" key="2">
    <source>
        <dbReference type="ARBA" id="ARBA00008231"/>
    </source>
</evidence>
<proteinExistence type="inferred from homology"/>
<dbReference type="EMBL" id="JBFDAA010000011">
    <property type="protein sequence ID" value="KAL1124133.1"/>
    <property type="molecule type" value="Genomic_DNA"/>
</dbReference>
<gene>
    <name evidence="6" type="ORF">AAG570_001903</name>
</gene>
<reference evidence="6 7" key="1">
    <citation type="submission" date="2024-07" db="EMBL/GenBank/DDBJ databases">
        <title>Chromosome-level genome assembly of the water stick insect Ranatra chinensis (Heteroptera: Nepidae).</title>
        <authorList>
            <person name="Liu X."/>
        </authorList>
    </citation>
    <scope>NUCLEOTIDE SEQUENCE [LARGE SCALE GENOMIC DNA]</scope>
    <source>
        <strain evidence="6">Cailab_2021Rc</strain>
        <tissue evidence="6">Muscle</tissue>
    </source>
</reference>
<accession>A0ABD0YWD6</accession>
<evidence type="ECO:0000256" key="5">
    <source>
        <dbReference type="ARBA" id="ARBA00023186"/>
    </source>
</evidence>
<evidence type="ECO:0000313" key="7">
    <source>
        <dbReference type="Proteomes" id="UP001558652"/>
    </source>
</evidence>
<dbReference type="AlphaFoldDB" id="A0ABD0YWD6"/>
<sequence length="245" mass="28081">KRFYKGTEVVQADDGAYEIKLDQRKLKTPKGDILKVKSELLAFAVAAEWDAQQDEIQQSIMHLTSLCMTAQDNPHHITKYDAVHGIVNFLESDTILFFSSEEELYRLQEKEWGPVISWFCKRFNVDLYSTRDIANINLSLETKQTLQNHLLCYSLTAIHGFLFAVGNLKSLILTLSCVERQISVERAVLLQRLEEEYQAGYWGRVEWAHDVGQLDSEARLAAAIIFIHLNSPFKVNKCKSQSVIK</sequence>
<dbReference type="InterPro" id="IPR042272">
    <property type="entry name" value="ATP12_ATP_synth-F1-assembly_N"/>
</dbReference>
<dbReference type="PANTHER" id="PTHR21013:SF10">
    <property type="entry name" value="ATP SYNTHASE MITOCHONDRIAL F1 COMPLEX ASSEMBLY FACTOR 2"/>
    <property type="match status" value="1"/>
</dbReference>
<dbReference type="Gene3D" id="1.10.3580.10">
    <property type="entry name" value="ATP12 ATPase"/>
    <property type="match status" value="1"/>
</dbReference>
<dbReference type="PANTHER" id="PTHR21013">
    <property type="entry name" value="ATP SYNTHASE MITOCHONDRIAL F1 COMPLEX ASSEMBLY FACTOR 2/ATP12 PROTEIN, MITOCHONDRIAL PRECURSOR"/>
    <property type="match status" value="1"/>
</dbReference>
<dbReference type="SUPFAM" id="SSF160909">
    <property type="entry name" value="ATP12-like"/>
    <property type="match status" value="1"/>
</dbReference>
<protein>
    <recommendedName>
        <fullName evidence="8">ATP synthase mitochondrial F1 complex assembly factor 2</fullName>
    </recommendedName>
</protein>
<keyword evidence="3" id="KW-0809">Transit peptide</keyword>
<feature type="non-terminal residue" evidence="6">
    <location>
        <position position="1"/>
    </location>
</feature>
<comment type="subcellular location">
    <subcellularLocation>
        <location evidence="1">Mitochondrion</location>
    </subcellularLocation>
</comment>
<dbReference type="Gene3D" id="3.30.2180.10">
    <property type="entry name" value="ATP12-like"/>
    <property type="match status" value="1"/>
</dbReference>
<evidence type="ECO:0000313" key="6">
    <source>
        <dbReference type="EMBL" id="KAL1124133.1"/>
    </source>
</evidence>
<comment type="caution">
    <text evidence="6">The sequence shown here is derived from an EMBL/GenBank/DDBJ whole genome shotgun (WGS) entry which is preliminary data.</text>
</comment>
<evidence type="ECO:0000256" key="4">
    <source>
        <dbReference type="ARBA" id="ARBA00023128"/>
    </source>
</evidence>
<keyword evidence="7" id="KW-1185">Reference proteome</keyword>
<dbReference type="InterPro" id="IPR023335">
    <property type="entry name" value="ATP12_ortho_dom_sf"/>
</dbReference>
<comment type="similarity">
    <text evidence="2">Belongs to the ATP12 family.</text>
</comment>
<dbReference type="Proteomes" id="UP001558652">
    <property type="component" value="Unassembled WGS sequence"/>
</dbReference>
<dbReference type="Pfam" id="PF07542">
    <property type="entry name" value="ATP12"/>
    <property type="match status" value="1"/>
</dbReference>
<evidence type="ECO:0008006" key="8">
    <source>
        <dbReference type="Google" id="ProtNLM"/>
    </source>
</evidence>
<organism evidence="6 7">
    <name type="scientific">Ranatra chinensis</name>
    <dbReference type="NCBI Taxonomy" id="642074"/>
    <lineage>
        <taxon>Eukaryota</taxon>
        <taxon>Metazoa</taxon>
        <taxon>Ecdysozoa</taxon>
        <taxon>Arthropoda</taxon>
        <taxon>Hexapoda</taxon>
        <taxon>Insecta</taxon>
        <taxon>Pterygota</taxon>
        <taxon>Neoptera</taxon>
        <taxon>Paraneoptera</taxon>
        <taxon>Hemiptera</taxon>
        <taxon>Heteroptera</taxon>
        <taxon>Panheteroptera</taxon>
        <taxon>Nepomorpha</taxon>
        <taxon>Nepidae</taxon>
        <taxon>Ranatrinae</taxon>
        <taxon>Ranatra</taxon>
    </lineage>
</organism>
<name>A0ABD0YWD6_9HEMI</name>
<dbReference type="GO" id="GO:0005739">
    <property type="term" value="C:mitochondrion"/>
    <property type="evidence" value="ECO:0007669"/>
    <property type="project" value="UniProtKB-SubCell"/>
</dbReference>